<reference evidence="2" key="1">
    <citation type="submission" date="2023-03" db="UniProtKB">
        <authorList>
            <consortium name="EnsemblPlants"/>
        </authorList>
    </citation>
    <scope>IDENTIFICATION</scope>
</reference>
<dbReference type="Gramene" id="MELO3C029407.2.1">
    <property type="protein sequence ID" value="MELO3C029407.2.1"/>
    <property type="gene ID" value="MELO3C029407.2"/>
</dbReference>
<organism evidence="2">
    <name type="scientific">Cucumis melo</name>
    <name type="common">Muskmelon</name>
    <dbReference type="NCBI Taxonomy" id="3656"/>
    <lineage>
        <taxon>Eukaryota</taxon>
        <taxon>Viridiplantae</taxon>
        <taxon>Streptophyta</taxon>
        <taxon>Embryophyta</taxon>
        <taxon>Tracheophyta</taxon>
        <taxon>Spermatophyta</taxon>
        <taxon>Magnoliopsida</taxon>
        <taxon>eudicotyledons</taxon>
        <taxon>Gunneridae</taxon>
        <taxon>Pentapetalae</taxon>
        <taxon>rosids</taxon>
        <taxon>fabids</taxon>
        <taxon>Cucurbitales</taxon>
        <taxon>Cucurbitaceae</taxon>
        <taxon>Benincaseae</taxon>
        <taxon>Cucumis</taxon>
    </lineage>
</organism>
<name>A0A9I9E6E1_CUCME</name>
<proteinExistence type="predicted"/>
<evidence type="ECO:0000256" key="1">
    <source>
        <dbReference type="SAM" id="MobiDB-lite"/>
    </source>
</evidence>
<feature type="region of interest" description="Disordered" evidence="1">
    <location>
        <begin position="1"/>
        <end position="24"/>
    </location>
</feature>
<sequence length="107" mass="12525">MPKFGPDNNDKFIRRRQKSGKKNNIAQQCHMCHCGRYSTSVVGCHRRISSPIGWNHQALSWWFMGFLEILAKSKVLLLSFLLSEEMDIEIFCYMTIVKDDSDERSYC</sequence>
<evidence type="ECO:0000313" key="2">
    <source>
        <dbReference type="EnsemblPlants" id="MELO3C029407.2.1"/>
    </source>
</evidence>
<dbReference type="EnsemblPlants" id="MELO3C029407.2.1">
    <property type="protein sequence ID" value="MELO3C029407.2.1"/>
    <property type="gene ID" value="MELO3C029407.2"/>
</dbReference>
<accession>A0A9I9E6E1</accession>
<dbReference type="AlphaFoldDB" id="A0A9I9E6E1"/>
<protein>
    <submittedName>
        <fullName evidence="2">Uncharacterized protein</fullName>
    </submittedName>
</protein>